<dbReference type="STRING" id="1802593.A2172_03485"/>
<accession>A0A1G1W5N4</accession>
<evidence type="ECO:0000313" key="1">
    <source>
        <dbReference type="EMBL" id="OGY22968.1"/>
    </source>
</evidence>
<dbReference type="AlphaFoldDB" id="A0A1G1W5N4"/>
<proteinExistence type="predicted"/>
<evidence type="ECO:0000313" key="2">
    <source>
        <dbReference type="Proteomes" id="UP000176631"/>
    </source>
</evidence>
<organism evidence="1 2">
    <name type="scientific">Candidatus Woykebacteria bacterium RBG_13_40_15</name>
    <dbReference type="NCBI Taxonomy" id="1802593"/>
    <lineage>
        <taxon>Bacteria</taxon>
        <taxon>Candidatus Woykeibacteriota</taxon>
    </lineage>
</organism>
<sequence length="124" mass="13935">MKIDMIPIDTLESVDQAVKQSIEAGVALLRAELERAPGEVRIIASHVRAVVREIRQVCPDAEFSYFYAPEPYPDAERHNLNAVVPGDNDERLRVSDRCRVVLAHYKDLGLSINLDCREPIKVPA</sequence>
<dbReference type="EMBL" id="MHCP01000030">
    <property type="protein sequence ID" value="OGY22968.1"/>
    <property type="molecule type" value="Genomic_DNA"/>
</dbReference>
<dbReference type="Proteomes" id="UP000176631">
    <property type="component" value="Unassembled WGS sequence"/>
</dbReference>
<comment type="caution">
    <text evidence="1">The sequence shown here is derived from an EMBL/GenBank/DDBJ whole genome shotgun (WGS) entry which is preliminary data.</text>
</comment>
<protein>
    <submittedName>
        <fullName evidence="1">Uncharacterized protein</fullName>
    </submittedName>
</protein>
<gene>
    <name evidence="1" type="ORF">A2172_03485</name>
</gene>
<name>A0A1G1W5N4_9BACT</name>
<reference evidence="1 2" key="1">
    <citation type="journal article" date="2016" name="Nat. Commun.">
        <title>Thousands of microbial genomes shed light on interconnected biogeochemical processes in an aquifer system.</title>
        <authorList>
            <person name="Anantharaman K."/>
            <person name="Brown C.T."/>
            <person name="Hug L.A."/>
            <person name="Sharon I."/>
            <person name="Castelle C.J."/>
            <person name="Probst A.J."/>
            <person name="Thomas B.C."/>
            <person name="Singh A."/>
            <person name="Wilkins M.J."/>
            <person name="Karaoz U."/>
            <person name="Brodie E.L."/>
            <person name="Williams K.H."/>
            <person name="Hubbard S.S."/>
            <person name="Banfield J.F."/>
        </authorList>
    </citation>
    <scope>NUCLEOTIDE SEQUENCE [LARGE SCALE GENOMIC DNA]</scope>
</reference>